<reference evidence="2" key="1">
    <citation type="submission" date="2014-09" db="EMBL/GenBank/DDBJ databases">
        <title>The mobilome of the heavy metals and metalloids hypertolerant bacteria from the Lubin copper mine (Poland).</title>
        <authorList>
            <person name="Dziewit L."/>
            <person name="Bartosik D."/>
        </authorList>
    </citation>
    <scope>NUCLEOTIDE SEQUENCE</scope>
    <source>
        <plasmid evidence="2">pLM19O1</plasmid>
    </source>
</reference>
<protein>
    <submittedName>
        <fullName evidence="2">Uncharacterized protein</fullName>
    </submittedName>
</protein>
<proteinExistence type="predicted"/>
<dbReference type="AlphaFoldDB" id="A0A0D5A151"/>
<feature type="chain" id="PRO_5002290575" evidence="1">
    <location>
        <begin position="23"/>
        <end position="103"/>
    </location>
</feature>
<accession>A0A0D5A151</accession>
<evidence type="ECO:0000256" key="1">
    <source>
        <dbReference type="SAM" id="SignalP"/>
    </source>
</evidence>
<evidence type="ECO:0000313" key="2">
    <source>
        <dbReference type="EMBL" id="AJW29928.1"/>
    </source>
</evidence>
<dbReference type="EMBL" id="KM659091">
    <property type="protein sequence ID" value="AJW29928.1"/>
    <property type="molecule type" value="Genomic_DNA"/>
</dbReference>
<keyword evidence="2" id="KW-0614">Plasmid</keyword>
<feature type="signal peptide" evidence="1">
    <location>
        <begin position="1"/>
        <end position="22"/>
    </location>
</feature>
<sequence>MKTRTIISLGMLLLTMSFHANASSSDAWQQLYNKAERTCITQSRLVSPFVSEPVVFDDSIGKVAILLREGSSRNKTFRKNTTFICLFDKKTNKTAIEEYRWKK</sequence>
<gene>
    <name evidence="2" type="ORF">pLM19O1_p58</name>
</gene>
<geneLocation type="plasmid" evidence="2">
    <name>pLM19O1</name>
</geneLocation>
<keyword evidence="1" id="KW-0732">Signal</keyword>
<organism evidence="2">
    <name type="scientific">Ochrobactrum sp. LM19</name>
    <dbReference type="NCBI Taxonomy" id="1449781"/>
    <lineage>
        <taxon>Bacteria</taxon>
        <taxon>Pseudomonadati</taxon>
        <taxon>Pseudomonadota</taxon>
        <taxon>Alphaproteobacteria</taxon>
        <taxon>Hyphomicrobiales</taxon>
        <taxon>Brucellaceae</taxon>
        <taxon>Brucella/Ochrobactrum group</taxon>
        <taxon>Ochrobactrum</taxon>
    </lineage>
</organism>
<name>A0A0D5A151_9HYPH</name>